<organism evidence="1 2">
    <name type="scientific">Xenorhabdus szentirmaii DSM 16338</name>
    <dbReference type="NCBI Taxonomy" id="1427518"/>
    <lineage>
        <taxon>Bacteria</taxon>
        <taxon>Pseudomonadati</taxon>
        <taxon>Pseudomonadota</taxon>
        <taxon>Gammaproteobacteria</taxon>
        <taxon>Enterobacterales</taxon>
        <taxon>Morganellaceae</taxon>
        <taxon>Xenorhabdus</taxon>
    </lineage>
</organism>
<proteinExistence type="predicted"/>
<sequence>MLGFFISEIHEAHVLISFINKVMRGPHSRFSYTNAFSNINVRRNSEKWLETP</sequence>
<accession>W1IZZ9</accession>
<reference evidence="1" key="1">
    <citation type="submission" date="2013-11" db="EMBL/GenBank/DDBJ databases">
        <title>Draft genome sequence and annotation of the entomopathogenic bacteria, Xenorhabdus cabanillasi strain JM26 and Xenorhabdus szentirmai strain DSM 16338.</title>
        <authorList>
            <person name="Gualtieri M."/>
            <person name="Ogier J.C."/>
            <person name="Pages S."/>
            <person name="Givaudan A."/>
            <person name="Gaudriault S."/>
        </authorList>
    </citation>
    <scope>NUCLEOTIDE SEQUENCE [LARGE SCALE GENOMIC DNA]</scope>
    <source>
        <strain evidence="1">DSM 16338</strain>
    </source>
</reference>
<gene>
    <name evidence="1" type="ORF">XSR1_40090</name>
</gene>
<dbReference type="AlphaFoldDB" id="W1IZZ9"/>
<evidence type="ECO:0000313" key="2">
    <source>
        <dbReference type="Proteomes" id="UP000019202"/>
    </source>
</evidence>
<dbReference type="STRING" id="1427518.XSR1_40090"/>
<protein>
    <submittedName>
        <fullName evidence="1">Uncharacterized protein</fullName>
    </submittedName>
</protein>
<comment type="caution">
    <text evidence="1">The sequence shown here is derived from an EMBL/GenBank/DDBJ whole genome shotgun (WGS) entry which is preliminary data.</text>
</comment>
<keyword evidence="2" id="KW-1185">Reference proteome</keyword>
<evidence type="ECO:0000313" key="1">
    <source>
        <dbReference type="EMBL" id="CDL84052.1"/>
    </source>
</evidence>
<dbReference type="EMBL" id="CBXF010000099">
    <property type="protein sequence ID" value="CDL84052.1"/>
    <property type="molecule type" value="Genomic_DNA"/>
</dbReference>
<dbReference type="Proteomes" id="UP000019202">
    <property type="component" value="Unassembled WGS sequence"/>
</dbReference>
<name>W1IZZ9_9GAMM</name>